<keyword evidence="4" id="KW-0597">Phosphoprotein</keyword>
<dbReference type="FunFam" id="3.90.70.10:FF:000012">
    <property type="entry name" value="ubiquitin carboxyl-terminal hydrolase 19 isoform X2"/>
    <property type="match status" value="1"/>
</dbReference>
<dbReference type="Proteomes" id="UP000562322">
    <property type="component" value="Unassembled WGS sequence"/>
</dbReference>
<evidence type="ECO:0000256" key="19">
    <source>
        <dbReference type="ARBA" id="ARBA00078778"/>
    </source>
</evidence>
<keyword evidence="16 23" id="KW-0472">Membrane</keyword>
<dbReference type="CDD" id="cd06466">
    <property type="entry name" value="p23_CS_SGT1_like"/>
    <property type="match status" value="1"/>
</dbReference>
<dbReference type="Pfam" id="PF04969">
    <property type="entry name" value="CS"/>
    <property type="match status" value="2"/>
</dbReference>
<evidence type="ECO:0000256" key="23">
    <source>
        <dbReference type="SAM" id="Phobius"/>
    </source>
</evidence>
<evidence type="ECO:0000259" key="26">
    <source>
        <dbReference type="PROSITE" id="PS51203"/>
    </source>
</evidence>
<feature type="transmembrane region" description="Helical" evidence="23">
    <location>
        <begin position="1466"/>
        <end position="1487"/>
    </location>
</feature>
<dbReference type="FunFam" id="2.60.40.790:FF:000004">
    <property type="entry name" value="ubiquitin carboxyl-terminal hydrolase 19 isoform X9"/>
    <property type="match status" value="1"/>
</dbReference>
<keyword evidence="8" id="KW-0677">Repeat</keyword>
<feature type="region of interest" description="Disordered" evidence="22">
    <location>
        <begin position="607"/>
        <end position="641"/>
    </location>
</feature>
<dbReference type="PROSITE" id="PS51203">
    <property type="entry name" value="CS"/>
    <property type="match status" value="2"/>
</dbReference>
<feature type="compositionally biased region" description="Basic and acidic residues" evidence="22">
    <location>
        <begin position="572"/>
        <end position="589"/>
    </location>
</feature>
<dbReference type="GO" id="GO:0004843">
    <property type="term" value="F:cysteine-type deubiquitinase activity"/>
    <property type="evidence" value="ECO:0007669"/>
    <property type="project" value="UniProtKB-EC"/>
</dbReference>
<feature type="non-terminal residue" evidence="27">
    <location>
        <position position="1493"/>
    </location>
</feature>
<keyword evidence="28" id="KW-1185">Reference proteome</keyword>
<feature type="region of interest" description="Disordered" evidence="22">
    <location>
        <begin position="544"/>
        <end position="593"/>
    </location>
</feature>
<feature type="domain" description="MYND-type" evidence="25">
    <location>
        <begin position="946"/>
        <end position="988"/>
    </location>
</feature>
<evidence type="ECO:0000256" key="2">
    <source>
        <dbReference type="ARBA" id="ARBA00004389"/>
    </source>
</evidence>
<dbReference type="InterPro" id="IPR007052">
    <property type="entry name" value="CS_dom"/>
</dbReference>
<dbReference type="PROSITE" id="PS01360">
    <property type="entry name" value="ZF_MYND_1"/>
    <property type="match status" value="1"/>
</dbReference>
<dbReference type="GO" id="GO:0016579">
    <property type="term" value="P:protein deubiquitination"/>
    <property type="evidence" value="ECO:0007669"/>
    <property type="project" value="InterPro"/>
</dbReference>
<proteinExistence type="predicted"/>
<dbReference type="FunFam" id="2.60.40.790:FF:000074">
    <property type="entry name" value="Ubiquitin-specific peptidase 19"/>
    <property type="match status" value="1"/>
</dbReference>
<evidence type="ECO:0000256" key="10">
    <source>
        <dbReference type="ARBA" id="ARBA00022786"/>
    </source>
</evidence>
<evidence type="ECO:0000256" key="3">
    <source>
        <dbReference type="ARBA" id="ARBA00012759"/>
    </source>
</evidence>
<feature type="region of interest" description="Disordered" evidence="22">
    <location>
        <begin position="1431"/>
        <end position="1458"/>
    </location>
</feature>
<gene>
    <name evidence="27" type="primary">Usp19</name>
    <name evidence="27" type="ORF">ALELAT_R02271</name>
</gene>
<evidence type="ECO:0000256" key="1">
    <source>
        <dbReference type="ARBA" id="ARBA00000707"/>
    </source>
</evidence>
<dbReference type="EMBL" id="VXAV01011691">
    <property type="protein sequence ID" value="NXL95540.1"/>
    <property type="molecule type" value="Genomic_DNA"/>
</dbReference>
<dbReference type="InterPro" id="IPR008978">
    <property type="entry name" value="HSP20-like_chaperone"/>
</dbReference>
<evidence type="ECO:0000256" key="5">
    <source>
        <dbReference type="ARBA" id="ARBA00022670"/>
    </source>
</evidence>
<evidence type="ECO:0000259" key="25">
    <source>
        <dbReference type="PROSITE" id="PS50865"/>
    </source>
</evidence>
<name>A0A7L0WWJ4_ALELA</name>
<feature type="compositionally biased region" description="Basic and acidic residues" evidence="22">
    <location>
        <begin position="243"/>
        <end position="261"/>
    </location>
</feature>
<keyword evidence="11 27" id="KW-0378">Hydrolase</keyword>
<evidence type="ECO:0000256" key="8">
    <source>
        <dbReference type="ARBA" id="ARBA00022737"/>
    </source>
</evidence>
<accession>A0A7L0WWJ4</accession>
<evidence type="ECO:0000256" key="18">
    <source>
        <dbReference type="ARBA" id="ARBA00075186"/>
    </source>
</evidence>
<dbReference type="OrthoDB" id="265776at2759"/>
<dbReference type="InterPro" id="IPR018200">
    <property type="entry name" value="USP_CS"/>
</dbReference>
<dbReference type="PANTHER" id="PTHR21646:SF74">
    <property type="entry name" value="UBIQUITIN CARBOXYL-TERMINAL HYDROLASE 19"/>
    <property type="match status" value="1"/>
</dbReference>
<evidence type="ECO:0000259" key="24">
    <source>
        <dbReference type="PROSITE" id="PS50235"/>
    </source>
</evidence>
<dbReference type="FunFam" id="3.90.70.10:FF:000020">
    <property type="entry name" value="ubiquitin carboxyl-terminal hydrolase 19 isoform X4"/>
    <property type="match status" value="1"/>
</dbReference>
<protein>
    <recommendedName>
        <fullName evidence="17">Ubiquitin carboxyl-terminal hydrolase 19</fullName>
        <ecNumber evidence="3">3.4.19.12</ecNumber>
    </recommendedName>
    <alternativeName>
        <fullName evidence="20">Deubiquitinating enzyme 19</fullName>
    </alternativeName>
    <alternativeName>
        <fullName evidence="18">Ubiquitin thioesterase 19</fullName>
    </alternativeName>
    <alternativeName>
        <fullName evidence="19">Ubiquitin-specific-processing protease 19</fullName>
    </alternativeName>
</protein>
<dbReference type="GO" id="GO:0008270">
    <property type="term" value="F:zinc ion binding"/>
    <property type="evidence" value="ECO:0007669"/>
    <property type="project" value="UniProtKB-KW"/>
</dbReference>
<dbReference type="Pfam" id="PF00443">
    <property type="entry name" value="UCH"/>
    <property type="match status" value="1"/>
</dbReference>
<dbReference type="GO" id="GO:0031647">
    <property type="term" value="P:regulation of protein stability"/>
    <property type="evidence" value="ECO:0007669"/>
    <property type="project" value="UniProtKB-ARBA"/>
</dbReference>
<dbReference type="InterPro" id="IPR028889">
    <property type="entry name" value="USP"/>
</dbReference>
<dbReference type="PROSITE" id="PS50235">
    <property type="entry name" value="USP_3"/>
    <property type="match status" value="1"/>
</dbReference>
<dbReference type="InterPro" id="IPR001394">
    <property type="entry name" value="Peptidase_C19_UCH"/>
</dbReference>
<dbReference type="CDD" id="cd06463">
    <property type="entry name" value="p23_like"/>
    <property type="match status" value="1"/>
</dbReference>
<evidence type="ECO:0000256" key="11">
    <source>
        <dbReference type="ARBA" id="ARBA00022801"/>
    </source>
</evidence>
<evidence type="ECO:0000256" key="6">
    <source>
        <dbReference type="ARBA" id="ARBA00022692"/>
    </source>
</evidence>
<dbReference type="GO" id="GO:0036503">
    <property type="term" value="P:ERAD pathway"/>
    <property type="evidence" value="ECO:0007669"/>
    <property type="project" value="TreeGrafter"/>
</dbReference>
<evidence type="ECO:0000313" key="27">
    <source>
        <dbReference type="EMBL" id="NXL95540.1"/>
    </source>
</evidence>
<dbReference type="PANTHER" id="PTHR21646">
    <property type="entry name" value="UBIQUITIN CARBOXYL-TERMINAL HYDROLASE"/>
    <property type="match status" value="1"/>
</dbReference>
<feature type="compositionally biased region" description="Basic and acidic residues" evidence="22">
    <location>
        <begin position="15"/>
        <end position="37"/>
    </location>
</feature>
<dbReference type="CDD" id="cd02674">
    <property type="entry name" value="Peptidase_C19R"/>
    <property type="match status" value="1"/>
</dbReference>
<evidence type="ECO:0000256" key="16">
    <source>
        <dbReference type="ARBA" id="ARBA00023136"/>
    </source>
</evidence>
<comment type="caution">
    <text evidence="27">The sequence shown here is derived from an EMBL/GenBank/DDBJ whole genome shotgun (WGS) entry which is preliminary data.</text>
</comment>
<keyword evidence="6 23" id="KW-0812">Transmembrane</keyword>
<dbReference type="SUPFAM" id="SSF49764">
    <property type="entry name" value="HSP20-like chaperones"/>
    <property type="match status" value="2"/>
</dbReference>
<keyword evidence="14" id="KW-0862">Zinc</keyword>
<sequence>MSSSTNAPGQRRVSRGLDDAANKKKQKDRANQESKEAGRAPALQAVCRCWRCWQHLQGTGPAGGAVASPPVPGRGAAPAGRCFAVVLSTAAQSLVAKTLLQAETTQERDSEEGKSSDASLPLLELLLDWKQNADEIIVKLNLGSGALKVEDVDAAFTDTDCVVKLPDGRQWSCQFYEEIEGSCSKVQYKKGNFLQLVLQKKIPLHTWSSLLKRRKDGSKELAKGAMCWENGKEKAASAELAPEEPRAEGTEPPRTRREPSNTKRTQGRSEALGGKSPASPGTQSGPSAKRAVYLKVAPTEEESNGRVTGSVEPSKGHGGRAGSRRNGRASQGDLPTALADLAPPLEKVHPCGKRVLQPGSPAEASRGRECAPVLGESSKAVPAATRPLGRDGEKRDWSKDDVALEAAADVPPRSARKVTSLHIFSCLEPEPFVSLTFVKNDSYEKGNDQVVVHVYVKEIHKETSKVLFREQDFTLVFQTSDVNFLRLHPGCGPQTVFRWQVKLRNLIEPDQCTYNYTASRIDVCLKKRHSQRWGGLEAPATRGAVGGAKVAMPTGPTPLDKTPPGSNQHPLSSKEEARASDKEKPRVEDGGLDGVAARTAPEHVAVKQEPHIPSPKPTCMVPPMTHSPVSTESVEDDEDEDEKKKVCLPGFTGLVNLGNTCFMNSVIQSLSNTRELRDYFHDRSFESEINYNNPLGTGGRLAIGFAMLLRALWKGTHHAFQPSKLKAIVASKASQFTGYAQHDAQEFMAFLLDGLHEDLNRIQNKPYTETVDSDGRPDEVVAEEAWQRHKMRNDSFIVDLFQGQYKSKLVCPVCSKVSITFDPFLYLPVPLPQKQKVLTVYYFAKEPHKKPIKFLVSISKENSSAMEVLDSVAHSVRVTPENLRLAEVIKNRFHRMFLPSHSLDTVSPTDLLLCFEVLSPELAKERVVELQVQQRPQVPSVPVAKCAACQKKQLSEEEKLRRCTRCYRVGYCNVACQKTHWPDHKALCRPENIGFPFLISVPESRLTYARLAQLLEGYARYSVSVFQPPFQLGRMSPEQGLQPLLPDKLEPLAKGSCAAATSAPEAGDGDRASGLLQEPPLSPAVPELHPEMGSASTVRSKVLAARSSLLSLDSGFSEHMESQGDSCCEKELSYERALKPEAAIPGYQHTPDSLSARATQFYINKIDAANKEYKLEDKGDTPLELTDDCSLALVWKNNERLKEFVLVESKELECVEDPGSASEAARAGHFTLEQCLNLFTKPEVLAPEEAWYCPKCKQHREASKQLMLWRLPNVLIIQLKRFSFRSFIWRDKINDMVDFPVRSLDLSKFCIGRKGEQQLPVYDLYAVINHYGGMIGGHYTAYARLPNDKNSQRSDVGWRLFDDSTVTTVDESQVVTRYAYVLFYRRRNSPVERPLPGHPPDHRAERTPSAEAAASQASLIWQELEAEEQELQLEAPQRPARNSWRPRGQKRSPGTPQHPDEGCVRYFVLATTAAIVALFLNVFYPLIYQTRWR</sequence>
<evidence type="ECO:0000256" key="22">
    <source>
        <dbReference type="SAM" id="MobiDB-lite"/>
    </source>
</evidence>
<dbReference type="InterPro" id="IPR050185">
    <property type="entry name" value="Ub_carboxyl-term_hydrolase"/>
</dbReference>
<dbReference type="InterPro" id="IPR038765">
    <property type="entry name" value="Papain-like_cys_pep_sf"/>
</dbReference>
<dbReference type="SUPFAM" id="SSF54001">
    <property type="entry name" value="Cysteine proteinases"/>
    <property type="match status" value="1"/>
</dbReference>
<evidence type="ECO:0000313" key="28">
    <source>
        <dbReference type="Proteomes" id="UP000562322"/>
    </source>
</evidence>
<organism evidence="27 28">
    <name type="scientific">Alectura lathami</name>
    <name type="common">Australian brush turkey</name>
    <dbReference type="NCBI Taxonomy" id="81907"/>
    <lineage>
        <taxon>Eukaryota</taxon>
        <taxon>Metazoa</taxon>
        <taxon>Chordata</taxon>
        <taxon>Craniata</taxon>
        <taxon>Vertebrata</taxon>
        <taxon>Euteleostomi</taxon>
        <taxon>Archelosauria</taxon>
        <taxon>Archosauria</taxon>
        <taxon>Dinosauria</taxon>
        <taxon>Saurischia</taxon>
        <taxon>Theropoda</taxon>
        <taxon>Coelurosauria</taxon>
        <taxon>Aves</taxon>
        <taxon>Neognathae</taxon>
        <taxon>Galloanserae</taxon>
        <taxon>Galliformes</taxon>
        <taxon>Megapodiidae</taxon>
        <taxon>Alectura</taxon>
    </lineage>
</organism>
<evidence type="ECO:0000256" key="13">
    <source>
        <dbReference type="ARBA" id="ARBA00022824"/>
    </source>
</evidence>
<dbReference type="FunFam" id="6.10.140.2220:FF:000004">
    <property type="entry name" value="ubiquitin carboxyl-terminal hydrolase 19 isoform X9"/>
    <property type="match status" value="1"/>
</dbReference>
<evidence type="ECO:0000256" key="17">
    <source>
        <dbReference type="ARBA" id="ARBA00071653"/>
    </source>
</evidence>
<feature type="region of interest" description="Disordered" evidence="22">
    <location>
        <begin position="1056"/>
        <end position="1090"/>
    </location>
</feature>
<dbReference type="Gene3D" id="2.60.40.790">
    <property type="match status" value="2"/>
</dbReference>
<dbReference type="EC" id="3.4.19.12" evidence="3"/>
<keyword evidence="7" id="KW-0479">Metal-binding</keyword>
<comment type="subcellular location">
    <subcellularLocation>
        <location evidence="2">Endoplasmic reticulum membrane</location>
        <topology evidence="2">Single-pass membrane protein</topology>
    </subcellularLocation>
</comment>
<keyword evidence="10" id="KW-0833">Ubl conjugation pathway</keyword>
<dbReference type="Pfam" id="PF01753">
    <property type="entry name" value="zf-MYND"/>
    <property type="match status" value="1"/>
</dbReference>
<evidence type="ECO:0000256" key="4">
    <source>
        <dbReference type="ARBA" id="ARBA00022553"/>
    </source>
</evidence>
<feature type="non-terminal residue" evidence="27">
    <location>
        <position position="1"/>
    </location>
</feature>
<evidence type="ECO:0000256" key="7">
    <source>
        <dbReference type="ARBA" id="ARBA00022723"/>
    </source>
</evidence>
<dbReference type="PROSITE" id="PS50865">
    <property type="entry name" value="ZF_MYND_2"/>
    <property type="match status" value="1"/>
</dbReference>
<evidence type="ECO:0000256" key="15">
    <source>
        <dbReference type="ARBA" id="ARBA00022989"/>
    </source>
</evidence>
<dbReference type="Gene3D" id="6.10.140.2220">
    <property type="match status" value="1"/>
</dbReference>
<dbReference type="InterPro" id="IPR002893">
    <property type="entry name" value="Znf_MYND"/>
</dbReference>
<keyword evidence="13" id="KW-0256">Endoplasmic reticulum</keyword>
<feature type="domain" description="CS" evidence="26">
    <location>
        <begin position="435"/>
        <end position="537"/>
    </location>
</feature>
<feature type="domain" description="CS" evidence="26">
    <location>
        <begin position="122"/>
        <end position="211"/>
    </location>
</feature>
<evidence type="ECO:0000256" key="20">
    <source>
        <dbReference type="ARBA" id="ARBA00081973"/>
    </source>
</evidence>
<evidence type="ECO:0000256" key="14">
    <source>
        <dbReference type="ARBA" id="ARBA00022833"/>
    </source>
</evidence>
<dbReference type="PROSITE" id="PS00972">
    <property type="entry name" value="USP_1"/>
    <property type="match status" value="1"/>
</dbReference>
<dbReference type="Gene3D" id="3.90.70.10">
    <property type="entry name" value="Cysteine proteinases"/>
    <property type="match status" value="2"/>
</dbReference>
<dbReference type="SUPFAM" id="SSF144232">
    <property type="entry name" value="HIT/MYND zinc finger-like"/>
    <property type="match status" value="1"/>
</dbReference>
<feature type="region of interest" description="Disordered" evidence="22">
    <location>
        <begin position="1"/>
        <end position="37"/>
    </location>
</feature>
<dbReference type="PROSITE" id="PS00973">
    <property type="entry name" value="USP_2"/>
    <property type="match status" value="1"/>
</dbReference>
<keyword evidence="15 23" id="KW-1133">Transmembrane helix</keyword>
<reference evidence="27 28" key="1">
    <citation type="submission" date="2019-09" db="EMBL/GenBank/DDBJ databases">
        <title>Bird 10,000 Genomes (B10K) Project - Family phase.</title>
        <authorList>
            <person name="Zhang G."/>
        </authorList>
    </citation>
    <scope>NUCLEOTIDE SEQUENCE [LARGE SCALE GENOMIC DNA]</scope>
    <source>
        <strain evidence="27">B10K-DU-001-39</strain>
        <tissue evidence="27">Muscle</tissue>
    </source>
</reference>
<evidence type="ECO:0000256" key="12">
    <source>
        <dbReference type="ARBA" id="ARBA00022807"/>
    </source>
</evidence>
<keyword evidence="5" id="KW-0645">Protease</keyword>
<dbReference type="GO" id="GO:0005789">
    <property type="term" value="C:endoplasmic reticulum membrane"/>
    <property type="evidence" value="ECO:0007669"/>
    <property type="project" value="UniProtKB-SubCell"/>
</dbReference>
<feature type="domain" description="USP" evidence="24">
    <location>
        <begin position="652"/>
        <end position="1387"/>
    </location>
</feature>
<comment type="catalytic activity">
    <reaction evidence="1">
        <text>Thiol-dependent hydrolysis of ester, thioester, amide, peptide and isopeptide bonds formed by the C-terminal Gly of ubiquitin (a 76-residue protein attached to proteins as an intracellular targeting signal).</text>
        <dbReference type="EC" id="3.4.19.12"/>
    </reaction>
</comment>
<keyword evidence="12" id="KW-0788">Thiol protease</keyword>
<keyword evidence="9 21" id="KW-0863">Zinc-finger</keyword>
<feature type="region of interest" description="Disordered" evidence="22">
    <location>
        <begin position="232"/>
        <end position="335"/>
    </location>
</feature>
<feature type="region of interest" description="Disordered" evidence="22">
    <location>
        <begin position="373"/>
        <end position="395"/>
    </location>
</feature>
<dbReference type="Pfam" id="PF16602">
    <property type="entry name" value="USP19_linker"/>
    <property type="match status" value="1"/>
</dbReference>
<evidence type="ECO:0000256" key="21">
    <source>
        <dbReference type="PROSITE-ProRule" id="PRU00134"/>
    </source>
</evidence>
<evidence type="ECO:0000256" key="9">
    <source>
        <dbReference type="ARBA" id="ARBA00022771"/>
    </source>
</evidence>